<accession>A0A0F9AD93</accession>
<dbReference type="Pfam" id="PF13458">
    <property type="entry name" value="Peripla_BP_6"/>
    <property type="match status" value="1"/>
</dbReference>
<dbReference type="InterPro" id="IPR028081">
    <property type="entry name" value="Leu-bd"/>
</dbReference>
<comment type="caution">
    <text evidence="3">The sequence shown here is derived from an EMBL/GenBank/DDBJ whole genome shotgun (WGS) entry which is preliminary data.</text>
</comment>
<evidence type="ECO:0000313" key="3">
    <source>
        <dbReference type="EMBL" id="KKL07370.1"/>
    </source>
</evidence>
<organism evidence="3">
    <name type="scientific">marine sediment metagenome</name>
    <dbReference type="NCBI Taxonomy" id="412755"/>
    <lineage>
        <taxon>unclassified sequences</taxon>
        <taxon>metagenomes</taxon>
        <taxon>ecological metagenomes</taxon>
    </lineage>
</organism>
<reference evidence="3" key="1">
    <citation type="journal article" date="2015" name="Nature">
        <title>Complex archaea that bridge the gap between prokaryotes and eukaryotes.</title>
        <authorList>
            <person name="Spang A."/>
            <person name="Saw J.H."/>
            <person name="Jorgensen S.L."/>
            <person name="Zaremba-Niedzwiedzka K."/>
            <person name="Martijn J."/>
            <person name="Lind A.E."/>
            <person name="van Eijk R."/>
            <person name="Schleper C."/>
            <person name="Guy L."/>
            <person name="Ettema T.J."/>
        </authorList>
    </citation>
    <scope>NUCLEOTIDE SEQUENCE</scope>
</reference>
<protein>
    <recommendedName>
        <fullName evidence="2">Leucine-binding protein domain-containing protein</fullName>
    </recommendedName>
</protein>
<name>A0A0F9AD93_9ZZZZ</name>
<feature type="non-terminal residue" evidence="3">
    <location>
        <position position="290"/>
    </location>
</feature>
<dbReference type="SUPFAM" id="SSF53822">
    <property type="entry name" value="Periplasmic binding protein-like I"/>
    <property type="match status" value="1"/>
</dbReference>
<evidence type="ECO:0000259" key="2">
    <source>
        <dbReference type="Pfam" id="PF13458"/>
    </source>
</evidence>
<keyword evidence="1" id="KW-0732">Signal</keyword>
<dbReference type="Gene3D" id="3.40.50.2300">
    <property type="match status" value="2"/>
</dbReference>
<dbReference type="InterPro" id="IPR028082">
    <property type="entry name" value="Peripla_BP_I"/>
</dbReference>
<gene>
    <name evidence="3" type="ORF">LCGC14_2586710</name>
</gene>
<feature type="domain" description="Leucine-binding protein" evidence="2">
    <location>
        <begin position="37"/>
        <end position="285"/>
    </location>
</feature>
<dbReference type="AlphaFoldDB" id="A0A0F9AD93"/>
<proteinExistence type="predicted"/>
<evidence type="ECO:0000256" key="1">
    <source>
        <dbReference type="ARBA" id="ARBA00022729"/>
    </source>
</evidence>
<dbReference type="PANTHER" id="PTHR47235:SF1">
    <property type="entry name" value="BLR6548 PROTEIN"/>
    <property type="match status" value="1"/>
</dbReference>
<sequence length="290" mass="32420">MRRKLIFTIFALVFAAGLVMAAGQALAAEEKPTQFFGFGFYRTGPYAAGGSGYASGMEDFMQLRNMQGGVNGIMYAWEECETAYNTARGVECYNRYKDRNALYHPLSTGITYAVIPKAPKDKILIISSGYGRADASDGRIFPWIFTTPTNYWSQNTAKIKWIAKQLGGMEKLKGLKIANLYIDIPYGQETKPILDAMSKKFGFTVRHFPLAAPAIDQKAQWLDIVRRFKADWVINRNWGVSCTVPLKEAARLKFPRERILGVWWCGSEEDVLPAGKAAVGYYSTNFHGVG</sequence>
<dbReference type="EMBL" id="LAZR01043319">
    <property type="protein sequence ID" value="KKL07370.1"/>
    <property type="molecule type" value="Genomic_DNA"/>
</dbReference>
<dbReference type="CDD" id="cd06334">
    <property type="entry name" value="PBP1_ABC_ligand_binding-like"/>
    <property type="match status" value="1"/>
</dbReference>
<dbReference type="PANTHER" id="PTHR47235">
    <property type="entry name" value="BLR6548 PROTEIN"/>
    <property type="match status" value="1"/>
</dbReference>